<keyword evidence="1" id="KW-0175">Coiled coil</keyword>
<dbReference type="Proteomes" id="UP001501676">
    <property type="component" value="Unassembled WGS sequence"/>
</dbReference>
<feature type="coiled-coil region" evidence="1">
    <location>
        <begin position="85"/>
        <end position="112"/>
    </location>
</feature>
<proteinExistence type="predicted"/>
<reference evidence="3" key="1">
    <citation type="journal article" date="2019" name="Int. J. Syst. Evol. Microbiol.">
        <title>The Global Catalogue of Microorganisms (GCM) 10K type strain sequencing project: providing services to taxonomists for standard genome sequencing and annotation.</title>
        <authorList>
            <consortium name="The Broad Institute Genomics Platform"/>
            <consortium name="The Broad Institute Genome Sequencing Center for Infectious Disease"/>
            <person name="Wu L."/>
            <person name="Ma J."/>
        </authorList>
    </citation>
    <scope>NUCLEOTIDE SEQUENCE [LARGE SCALE GENOMIC DNA]</scope>
    <source>
        <strain evidence="3">JCM 9458</strain>
    </source>
</reference>
<sequence length="363" mass="41387">MGSEEPSRAVGRLAYRLRALRTEGLAGQKLSQAQVGQLLGGDRPLSAPLISSWERTRDPVLPPEVRLRAYARLFATDRAIRTGRLLDEEELNEHERERLIVLERELLKLREEELPDTPPFAHPFGRGTWRFEDGQPVTIVASEMPERKLGHFEYAQKSSPDYVELYRYADLDAMVELYGHLRAANPQNTRIRFRTASGMLQDDSASHLILLGGIDWNSVTRDLLGRLNLPVRQISGADRAVDGYFEVDDGEQPRRFAPRVEGSGADTVLYEDVALFYRGPSPLNRRRTLTICNAMYGRGTLGVVMALTDAWYRDQSEDYLRVRFATAEEFCLLVRVPVFAGNTVTPDWSHKETRLFEWSRGHR</sequence>
<keyword evidence="3" id="KW-1185">Reference proteome</keyword>
<organism evidence="2 3">
    <name type="scientific">Cryptosporangium minutisporangium</name>
    <dbReference type="NCBI Taxonomy" id="113569"/>
    <lineage>
        <taxon>Bacteria</taxon>
        <taxon>Bacillati</taxon>
        <taxon>Actinomycetota</taxon>
        <taxon>Actinomycetes</taxon>
        <taxon>Cryptosporangiales</taxon>
        <taxon>Cryptosporangiaceae</taxon>
        <taxon>Cryptosporangium</taxon>
    </lineage>
</organism>
<accession>A0ABP6SX66</accession>
<name>A0ABP6SX66_9ACTN</name>
<evidence type="ECO:0000313" key="3">
    <source>
        <dbReference type="Proteomes" id="UP001501676"/>
    </source>
</evidence>
<protein>
    <submittedName>
        <fullName evidence="2">Helix-turn-helix domain-containing protein</fullName>
    </submittedName>
</protein>
<evidence type="ECO:0000256" key="1">
    <source>
        <dbReference type="SAM" id="Coils"/>
    </source>
</evidence>
<comment type="caution">
    <text evidence="2">The sequence shown here is derived from an EMBL/GenBank/DDBJ whole genome shotgun (WGS) entry which is preliminary data.</text>
</comment>
<dbReference type="EMBL" id="BAAAYN010000017">
    <property type="protein sequence ID" value="GAA3387000.1"/>
    <property type="molecule type" value="Genomic_DNA"/>
</dbReference>
<gene>
    <name evidence="2" type="ORF">GCM10020369_27890</name>
</gene>
<evidence type="ECO:0000313" key="2">
    <source>
        <dbReference type="EMBL" id="GAA3387000.1"/>
    </source>
</evidence>